<comment type="caution">
    <text evidence="13">The sequence shown here is derived from an EMBL/GenBank/DDBJ whole genome shotgun (WGS) entry which is preliminary data.</text>
</comment>
<dbReference type="FunFam" id="3.40.1170.10:FF:000001">
    <property type="entry name" value="DNA mismatch repair protein MutS"/>
    <property type="match status" value="1"/>
</dbReference>
<dbReference type="GO" id="GO:0006298">
    <property type="term" value="P:mismatch repair"/>
    <property type="evidence" value="ECO:0007669"/>
    <property type="project" value="UniProtKB-UniRule"/>
</dbReference>
<dbReference type="SUPFAM" id="SSF52540">
    <property type="entry name" value="P-loop containing nucleoside triphosphate hydrolases"/>
    <property type="match status" value="1"/>
</dbReference>
<dbReference type="Gene3D" id="3.40.50.300">
    <property type="entry name" value="P-loop containing nucleotide triphosphate hydrolases"/>
    <property type="match status" value="1"/>
</dbReference>
<dbReference type="InterPro" id="IPR007860">
    <property type="entry name" value="DNA_mmatch_repair_MutS_con_dom"/>
</dbReference>
<evidence type="ECO:0000256" key="1">
    <source>
        <dbReference type="ARBA" id="ARBA00006271"/>
    </source>
</evidence>
<dbReference type="GO" id="GO:0003684">
    <property type="term" value="F:damaged DNA binding"/>
    <property type="evidence" value="ECO:0007669"/>
    <property type="project" value="UniProtKB-UniRule"/>
</dbReference>
<evidence type="ECO:0000256" key="3">
    <source>
        <dbReference type="ARBA" id="ARBA00022741"/>
    </source>
</evidence>
<evidence type="ECO:0000256" key="2">
    <source>
        <dbReference type="ARBA" id="ARBA00021982"/>
    </source>
</evidence>
<dbReference type="CDD" id="cd03284">
    <property type="entry name" value="ABC_MutS1"/>
    <property type="match status" value="1"/>
</dbReference>
<feature type="coiled-coil region" evidence="11">
    <location>
        <begin position="500"/>
        <end position="527"/>
    </location>
</feature>
<dbReference type="Pfam" id="PF01624">
    <property type="entry name" value="MutS_I"/>
    <property type="match status" value="1"/>
</dbReference>
<dbReference type="RefSeq" id="WP_081147926.1">
    <property type="nucleotide sequence ID" value="NZ_LVYD01000046.1"/>
</dbReference>
<evidence type="ECO:0000256" key="8">
    <source>
        <dbReference type="ARBA" id="ARBA00024647"/>
    </source>
</evidence>
<dbReference type="Gene3D" id="1.10.1420.10">
    <property type="match status" value="2"/>
</dbReference>
<dbReference type="InterPro" id="IPR016151">
    <property type="entry name" value="DNA_mismatch_repair_MutS_N"/>
</dbReference>
<evidence type="ECO:0000256" key="4">
    <source>
        <dbReference type="ARBA" id="ARBA00022763"/>
    </source>
</evidence>
<dbReference type="SUPFAM" id="SSF48334">
    <property type="entry name" value="DNA repair protein MutS, domain III"/>
    <property type="match status" value="1"/>
</dbReference>
<dbReference type="Pfam" id="PF05188">
    <property type="entry name" value="MutS_II"/>
    <property type="match status" value="1"/>
</dbReference>
<dbReference type="Pfam" id="PF00488">
    <property type="entry name" value="MutS_V"/>
    <property type="match status" value="1"/>
</dbReference>
<accession>A0A1V9FXZ0</accession>
<keyword evidence="3 9" id="KW-0547">Nucleotide-binding</keyword>
<dbReference type="NCBIfam" id="TIGR01070">
    <property type="entry name" value="mutS1"/>
    <property type="match status" value="1"/>
</dbReference>
<dbReference type="OrthoDB" id="9802448at2"/>
<organism evidence="13 14">
    <name type="scientific">Niastella vici</name>
    <dbReference type="NCBI Taxonomy" id="1703345"/>
    <lineage>
        <taxon>Bacteria</taxon>
        <taxon>Pseudomonadati</taxon>
        <taxon>Bacteroidota</taxon>
        <taxon>Chitinophagia</taxon>
        <taxon>Chitinophagales</taxon>
        <taxon>Chitinophagaceae</taxon>
        <taxon>Niastella</taxon>
    </lineage>
</organism>
<dbReference type="PROSITE" id="PS00486">
    <property type="entry name" value="DNA_MISMATCH_REPAIR_2"/>
    <property type="match status" value="1"/>
</dbReference>
<proteinExistence type="inferred from homology"/>
<evidence type="ECO:0000313" key="13">
    <source>
        <dbReference type="EMBL" id="OQP63202.1"/>
    </source>
</evidence>
<dbReference type="InterPro" id="IPR027417">
    <property type="entry name" value="P-loop_NTPase"/>
</dbReference>
<dbReference type="AlphaFoldDB" id="A0A1V9FXZ0"/>
<dbReference type="SUPFAM" id="SSF53150">
    <property type="entry name" value="DNA repair protein MutS, domain II"/>
    <property type="match status" value="1"/>
</dbReference>
<dbReference type="InterPro" id="IPR007695">
    <property type="entry name" value="DNA_mismatch_repair_MutS-lik_N"/>
</dbReference>
<comment type="similarity">
    <text evidence="1 9 10">Belongs to the DNA mismatch repair MutS family.</text>
</comment>
<sequence length="873" mass="98244">MSKATTETPLMQQHRAIKQRYPDAVLLFRVGDFYETFGEDAVVASQVLGITLTKRNNGAAFSSELAGFPHHALDTYLHKLVRAGYRVAICDQLEDPKAAKGIVKRGVTELVTPGVATNDKMLEHNSNNFLAGIHFMQDGQAGIAFLDISTGEFFVAEGNAEYIDKLLQTLKPAEVIFQRSFQKHFKEVFGSRFYTYTMESWIFDEAYATESLLKHFNTHSLKGFGVEELHLGIVAAGAVLHYLKDTEHPNLQHITSIQRIDRDDYLWMDRFTIRNLELISNGNGEGNNLHKVLDNTVSPMGARLLKRWILLPLKDINRINERLELVEFFIKEVDLRAKLVQHIKQCGDIERLVSKIPLKKINPREVLQIARGLRHIEEVKQLCSHAESEYLKRLGDSLNGCRYIEEKITKEIIENPPAMVNKGGAIQTGIHAELDELRLISTGGKEYLVQLQQKEAEKTGISSLKIGFNNVFGYYLEVTNSHKSKVPAEWMRKQTLANAERYITAELKEYEEKITGAEEKIMAIELDIYEKLLLELQDYIAPMQVNGNVMAILDCILCFAHNALHHNYKKPELHEEGVLDLKESRHPVIERNLPVGEPYISNDVLLEPASQQVIILTGPNMSGKSAILRQTALITLMAHMGSFVPAATARIPLTDKIFTRVGASDNLSGGESTFMVEMNETASIINNISSRSLILLDEIGRGTSTYDGISIAWSIAEYLHQSPHAPKTLFATHYHELNELENKLPRIKNYHITNKEVGNKIIFLRKLAPGGSTHSFGIHVAKMAGMPPALIERANEILTLLEKKHEDQPASSTTNKLSEQVKNIAAQKVQLSIFDAHSETFDGIRKMLEDIDINRLTPVEALMKLNEIKGLIK</sequence>
<dbReference type="HAMAP" id="MF_00096">
    <property type="entry name" value="MutS"/>
    <property type="match status" value="1"/>
</dbReference>
<gene>
    <name evidence="9" type="primary">mutS</name>
    <name evidence="13" type="ORF">A3860_25265</name>
</gene>
<name>A0A1V9FXZ0_9BACT</name>
<dbReference type="GO" id="GO:0030983">
    <property type="term" value="F:mismatched DNA binding"/>
    <property type="evidence" value="ECO:0007669"/>
    <property type="project" value="InterPro"/>
</dbReference>
<dbReference type="STRING" id="1703345.A3860_25265"/>
<dbReference type="InterPro" id="IPR000432">
    <property type="entry name" value="DNA_mismatch_repair_MutS_C"/>
</dbReference>
<evidence type="ECO:0000256" key="5">
    <source>
        <dbReference type="ARBA" id="ARBA00022840"/>
    </source>
</evidence>
<protein>
    <recommendedName>
        <fullName evidence="2 9">DNA mismatch repair protein MutS</fullName>
    </recommendedName>
</protein>
<dbReference type="GO" id="GO:0005829">
    <property type="term" value="C:cytosol"/>
    <property type="evidence" value="ECO:0007669"/>
    <property type="project" value="TreeGrafter"/>
</dbReference>
<comment type="function">
    <text evidence="8 9">This protein is involved in the repair of mismatches in DNA. It is possible that it carries out the mismatch recognition step. This protein has a weak ATPase activity.</text>
</comment>
<dbReference type="PIRSF" id="PIRSF037677">
    <property type="entry name" value="DNA_mis_repair_Msh6"/>
    <property type="match status" value="1"/>
</dbReference>
<feature type="binding site" evidence="9">
    <location>
        <begin position="618"/>
        <end position="625"/>
    </location>
    <ligand>
        <name>ATP</name>
        <dbReference type="ChEBI" id="CHEBI:30616"/>
    </ligand>
</feature>
<dbReference type="InterPro" id="IPR036187">
    <property type="entry name" value="DNA_mismatch_repair_MutS_sf"/>
</dbReference>
<reference evidence="13 14" key="1">
    <citation type="submission" date="2016-03" db="EMBL/GenBank/DDBJ databases">
        <title>Niastella vici sp. nov., isolated from farmland soil.</title>
        <authorList>
            <person name="Chen L."/>
            <person name="Wang D."/>
            <person name="Yang S."/>
            <person name="Wang G."/>
        </authorList>
    </citation>
    <scope>NUCLEOTIDE SEQUENCE [LARGE SCALE GENOMIC DNA]</scope>
    <source>
        <strain evidence="13 14">DJ57</strain>
    </source>
</reference>
<dbReference type="EMBL" id="LVYD01000046">
    <property type="protein sequence ID" value="OQP63202.1"/>
    <property type="molecule type" value="Genomic_DNA"/>
</dbReference>
<evidence type="ECO:0000259" key="12">
    <source>
        <dbReference type="PROSITE" id="PS00486"/>
    </source>
</evidence>
<dbReference type="SUPFAM" id="SSF55271">
    <property type="entry name" value="DNA repair protein MutS, domain I"/>
    <property type="match status" value="1"/>
</dbReference>
<keyword evidence="7 9" id="KW-0234">DNA repair</keyword>
<dbReference type="GO" id="GO:0140664">
    <property type="term" value="F:ATP-dependent DNA damage sensor activity"/>
    <property type="evidence" value="ECO:0007669"/>
    <property type="project" value="InterPro"/>
</dbReference>
<dbReference type="InterPro" id="IPR007696">
    <property type="entry name" value="DNA_mismatch_repair_MutS_core"/>
</dbReference>
<keyword evidence="4 9" id="KW-0227">DNA damage</keyword>
<evidence type="ECO:0000256" key="11">
    <source>
        <dbReference type="SAM" id="Coils"/>
    </source>
</evidence>
<dbReference type="Gene3D" id="3.40.1170.10">
    <property type="entry name" value="DNA repair protein MutS, domain I"/>
    <property type="match status" value="1"/>
</dbReference>
<dbReference type="InterPro" id="IPR007861">
    <property type="entry name" value="DNA_mismatch_repair_MutS_clamp"/>
</dbReference>
<dbReference type="InterPro" id="IPR005748">
    <property type="entry name" value="DNA_mismatch_repair_MutS"/>
</dbReference>
<feature type="domain" description="DNA mismatch repair proteins mutS family" evidence="12">
    <location>
        <begin position="692"/>
        <end position="708"/>
    </location>
</feature>
<dbReference type="InterPro" id="IPR036678">
    <property type="entry name" value="MutS_con_dom_sf"/>
</dbReference>
<dbReference type="InterPro" id="IPR017261">
    <property type="entry name" value="DNA_mismatch_repair_MutS/MSH"/>
</dbReference>
<keyword evidence="5 9" id="KW-0067">ATP-binding</keyword>
<keyword evidence="6 9" id="KW-0238">DNA-binding</keyword>
<dbReference type="NCBIfam" id="NF003810">
    <property type="entry name" value="PRK05399.1"/>
    <property type="match status" value="1"/>
</dbReference>
<dbReference type="Proteomes" id="UP000192796">
    <property type="component" value="Unassembled WGS sequence"/>
</dbReference>
<dbReference type="PANTHER" id="PTHR11361:SF34">
    <property type="entry name" value="DNA MISMATCH REPAIR PROTEIN MSH1, MITOCHONDRIAL"/>
    <property type="match status" value="1"/>
</dbReference>
<dbReference type="Pfam" id="PF05192">
    <property type="entry name" value="MutS_III"/>
    <property type="match status" value="1"/>
</dbReference>
<keyword evidence="14" id="KW-1185">Reference proteome</keyword>
<dbReference type="InterPro" id="IPR045076">
    <property type="entry name" value="MutS"/>
</dbReference>
<evidence type="ECO:0000256" key="7">
    <source>
        <dbReference type="ARBA" id="ARBA00023204"/>
    </source>
</evidence>
<dbReference type="SMART" id="SM00534">
    <property type="entry name" value="MUTSac"/>
    <property type="match status" value="1"/>
</dbReference>
<dbReference type="PANTHER" id="PTHR11361">
    <property type="entry name" value="DNA MISMATCH REPAIR PROTEIN MUTS FAMILY MEMBER"/>
    <property type="match status" value="1"/>
</dbReference>
<evidence type="ECO:0000256" key="9">
    <source>
        <dbReference type="HAMAP-Rule" id="MF_00096"/>
    </source>
</evidence>
<evidence type="ECO:0000313" key="14">
    <source>
        <dbReference type="Proteomes" id="UP000192796"/>
    </source>
</evidence>
<dbReference type="Pfam" id="PF05190">
    <property type="entry name" value="MutS_IV"/>
    <property type="match status" value="1"/>
</dbReference>
<dbReference type="GO" id="GO:0005524">
    <property type="term" value="F:ATP binding"/>
    <property type="evidence" value="ECO:0007669"/>
    <property type="project" value="UniProtKB-UniRule"/>
</dbReference>
<evidence type="ECO:0000256" key="10">
    <source>
        <dbReference type="RuleBase" id="RU003756"/>
    </source>
</evidence>
<dbReference type="FunFam" id="3.40.50.300:FF:000870">
    <property type="entry name" value="MutS protein homolog 4"/>
    <property type="match status" value="1"/>
</dbReference>
<keyword evidence="11" id="KW-0175">Coiled coil</keyword>
<dbReference type="SMART" id="SM00533">
    <property type="entry name" value="MUTSd"/>
    <property type="match status" value="1"/>
</dbReference>
<evidence type="ECO:0000256" key="6">
    <source>
        <dbReference type="ARBA" id="ARBA00023125"/>
    </source>
</evidence>
<dbReference type="Gene3D" id="3.30.420.110">
    <property type="entry name" value="MutS, connector domain"/>
    <property type="match status" value="1"/>
</dbReference>